<proteinExistence type="predicted"/>
<evidence type="ECO:0000313" key="4">
    <source>
        <dbReference type="EMBL" id="MXQ99910.1"/>
    </source>
</evidence>
<evidence type="ECO:0000313" key="5">
    <source>
        <dbReference type="Proteomes" id="UP000322234"/>
    </source>
</evidence>
<reference evidence="4" key="1">
    <citation type="submission" date="2019-10" db="EMBL/GenBank/DDBJ databases">
        <title>The sequence and de novo assembly of the wild yak genome.</title>
        <authorList>
            <person name="Liu Y."/>
        </authorList>
    </citation>
    <scope>NUCLEOTIDE SEQUENCE [LARGE SCALE GENOMIC DNA]</scope>
    <source>
        <strain evidence="4">WY2019</strain>
    </source>
</reference>
<dbReference type="AlphaFoldDB" id="A0A6B0SDB5"/>
<accession>A0A6B0SDB5</accession>
<feature type="coiled-coil region" evidence="2">
    <location>
        <begin position="176"/>
        <end position="217"/>
    </location>
</feature>
<feature type="coiled-coil region" evidence="2">
    <location>
        <begin position="5"/>
        <end position="70"/>
    </location>
</feature>
<organism evidence="4 5">
    <name type="scientific">Bos mutus</name>
    <name type="common">wild yak</name>
    <dbReference type="NCBI Taxonomy" id="72004"/>
    <lineage>
        <taxon>Eukaryota</taxon>
        <taxon>Metazoa</taxon>
        <taxon>Chordata</taxon>
        <taxon>Craniata</taxon>
        <taxon>Vertebrata</taxon>
        <taxon>Euteleostomi</taxon>
        <taxon>Mammalia</taxon>
        <taxon>Eutheria</taxon>
        <taxon>Laurasiatheria</taxon>
        <taxon>Artiodactyla</taxon>
        <taxon>Ruminantia</taxon>
        <taxon>Pecora</taxon>
        <taxon>Bovidae</taxon>
        <taxon>Bovinae</taxon>
        <taxon>Bos</taxon>
    </lineage>
</organism>
<feature type="coiled-coil region" evidence="2">
    <location>
        <begin position="112"/>
        <end position="139"/>
    </location>
</feature>
<gene>
    <name evidence="4" type="ORF">E5288_WYG001623</name>
</gene>
<evidence type="ECO:0000256" key="2">
    <source>
        <dbReference type="SAM" id="Coils"/>
    </source>
</evidence>
<evidence type="ECO:0000256" key="1">
    <source>
        <dbReference type="ARBA" id="ARBA00023054"/>
    </source>
</evidence>
<dbReference type="Pfam" id="PF14915">
    <property type="entry name" value="CCDC144C"/>
    <property type="match status" value="1"/>
</dbReference>
<feature type="domain" description="CCDC144C-like coiled-coil" evidence="3">
    <location>
        <begin position="97"/>
        <end position="416"/>
    </location>
</feature>
<dbReference type="PANTHER" id="PTHR24147">
    <property type="entry name" value="ANKYRIN REPEAT DOMAIN 36-RELATED"/>
    <property type="match status" value="1"/>
</dbReference>
<name>A0A6B0SDB5_9CETA</name>
<dbReference type="InterPro" id="IPR039497">
    <property type="entry name" value="CC144C-like_CC_dom"/>
</dbReference>
<comment type="caution">
    <text evidence="4">The sequence shown here is derived from an EMBL/GenBank/DDBJ whole genome shotgun (WGS) entry which is preliminary data.</text>
</comment>
<sequence>MKSKVRELQKELSETKEVKSQLEHQKVDWEQELSSLRFTLKQEEENRRNAKMLYEKMRQHLRRKDQYSKEVEVKQHLELTFQAVEVIVKTERNNLNQVYDNCEETKDLLHKKHMLQDEIAMLRLEIDALKNQHREKEENYFEDIEILKVKNDDLQKAIKLNEESLTKTISHYTGQLNALTAENTMLNSKLENEKESKQRLETEVKSYRSRLATALHDHDQGQTSKSDLELAFQRARDEWLCLWDKMKYDVPNLKDNNEMLSQQLSTVESVFNKLKIKLHRMRDDLREKTLMLERVQRDLSQSECQKQEIEHMYQNEQGKVNTYLGKQECLEERLSQLQSENMLLRQQLGNAQNRAESKEKTVISIQDQFQQIVRKLQAKYEKQGLMLEKRNKELIKEWNYLKERMYWYENEKAEEVSIQKEK</sequence>
<protein>
    <recommendedName>
        <fullName evidence="3">CCDC144C-like coiled-coil domain-containing protein</fullName>
    </recommendedName>
</protein>
<dbReference type="EMBL" id="VBQZ03002695">
    <property type="protein sequence ID" value="MXQ99910.1"/>
    <property type="molecule type" value="Genomic_DNA"/>
</dbReference>
<dbReference type="Proteomes" id="UP000322234">
    <property type="component" value="Unassembled WGS sequence"/>
</dbReference>
<keyword evidence="1 2" id="KW-0175">Coiled coil</keyword>
<evidence type="ECO:0000259" key="3">
    <source>
        <dbReference type="Pfam" id="PF14915"/>
    </source>
</evidence>
<dbReference type="InterPro" id="IPR050657">
    <property type="entry name" value="Ankyrin_repeat_domain"/>
</dbReference>
<dbReference type="PANTHER" id="PTHR24147:SF60">
    <property type="entry name" value="ANKYRIN REPEAT DOMAIN-CONTAINING PROTEIN 26-RELATED"/>
    <property type="match status" value="1"/>
</dbReference>
<keyword evidence="5" id="KW-1185">Reference proteome</keyword>
<feature type="coiled-coil region" evidence="2">
    <location>
        <begin position="278"/>
        <end position="361"/>
    </location>
</feature>